<accession>A0A1Q5TEM9</accession>
<dbReference type="Proteomes" id="UP000186955">
    <property type="component" value="Unassembled WGS sequence"/>
</dbReference>
<evidence type="ECO:0000313" key="3">
    <source>
        <dbReference type="EMBL" id="OKO97704.1"/>
    </source>
</evidence>
<dbReference type="GO" id="GO:0003677">
    <property type="term" value="F:DNA binding"/>
    <property type="evidence" value="ECO:0007669"/>
    <property type="project" value="InterPro"/>
</dbReference>
<dbReference type="EMBL" id="MNBE01000768">
    <property type="protein sequence ID" value="OKO89846.1"/>
    <property type="molecule type" value="Genomic_DNA"/>
</dbReference>
<comment type="caution">
    <text evidence="4">The sequence shown here is derived from an EMBL/GenBank/DDBJ whole genome shotgun (WGS) entry which is preliminary data.</text>
</comment>
<feature type="domain" description="HTH psq-type" evidence="1">
    <location>
        <begin position="9"/>
        <end position="47"/>
    </location>
</feature>
<reference evidence="4 5" key="1">
    <citation type="submission" date="2016-10" db="EMBL/GenBank/DDBJ databases">
        <title>Genome sequence of the ascomycete fungus Penicillium subrubescens.</title>
        <authorList>
            <person name="De Vries R.P."/>
            <person name="Peng M."/>
            <person name="Dilokpimol A."/>
            <person name="Hilden K."/>
            <person name="Makela M.R."/>
            <person name="Grigoriev I."/>
            <person name="Riley R."/>
            <person name="Granchi Z."/>
        </authorList>
    </citation>
    <scope>NUCLEOTIDE SEQUENCE [LARGE SCALE GENOMIC DNA]</scope>
    <source>
        <strain evidence="4 5">CBS 132785</strain>
    </source>
</reference>
<name>A0A1Q5TEM9_9EURO</name>
<evidence type="ECO:0000259" key="1">
    <source>
        <dbReference type="Pfam" id="PF05225"/>
    </source>
</evidence>
<dbReference type="SUPFAM" id="SSF46689">
    <property type="entry name" value="Homeodomain-like"/>
    <property type="match status" value="1"/>
</dbReference>
<gene>
    <name evidence="2" type="ORF">PENSUB_13564</name>
    <name evidence="4" type="ORF">PENSUB_8944</name>
    <name evidence="3" type="ORF">PENSUB_9995</name>
</gene>
<sequence length="64" mass="7414">MSNSYTEEEDRISKALEAYQSGKNHNISALAREYGVSYWRLRRRSQGLPSKIGNQNRLRLLTEA</sequence>
<evidence type="ECO:0000313" key="5">
    <source>
        <dbReference type="Proteomes" id="UP000186955"/>
    </source>
</evidence>
<evidence type="ECO:0000313" key="4">
    <source>
        <dbReference type="EMBL" id="OKO98693.1"/>
    </source>
</evidence>
<dbReference type="InterPro" id="IPR009057">
    <property type="entry name" value="Homeodomain-like_sf"/>
</dbReference>
<protein>
    <recommendedName>
        <fullName evidence="1">HTH psq-type domain-containing protein</fullName>
    </recommendedName>
</protein>
<dbReference type="AlphaFoldDB" id="A0A1Q5TEM9"/>
<organism evidence="4 5">
    <name type="scientific">Penicillium subrubescens</name>
    <dbReference type="NCBI Taxonomy" id="1316194"/>
    <lineage>
        <taxon>Eukaryota</taxon>
        <taxon>Fungi</taxon>
        <taxon>Dikarya</taxon>
        <taxon>Ascomycota</taxon>
        <taxon>Pezizomycotina</taxon>
        <taxon>Eurotiomycetes</taxon>
        <taxon>Eurotiomycetidae</taxon>
        <taxon>Eurotiales</taxon>
        <taxon>Aspergillaceae</taxon>
        <taxon>Penicillium</taxon>
    </lineage>
</organism>
<dbReference type="EMBL" id="MNBE01000688">
    <property type="protein sequence ID" value="OKO97704.1"/>
    <property type="molecule type" value="Genomic_DNA"/>
</dbReference>
<dbReference type="EMBL" id="MNBE01000666">
    <property type="protein sequence ID" value="OKO98693.1"/>
    <property type="molecule type" value="Genomic_DNA"/>
</dbReference>
<dbReference type="Pfam" id="PF05225">
    <property type="entry name" value="HTH_psq"/>
    <property type="match status" value="1"/>
</dbReference>
<evidence type="ECO:0000313" key="2">
    <source>
        <dbReference type="EMBL" id="OKO89846.1"/>
    </source>
</evidence>
<dbReference type="InterPro" id="IPR007889">
    <property type="entry name" value="HTH_Psq"/>
</dbReference>
<proteinExistence type="predicted"/>
<keyword evidence="5" id="KW-1185">Reference proteome</keyword>